<dbReference type="AlphaFoldDB" id="A0AAW0YJ74"/>
<dbReference type="Pfam" id="PF08732">
    <property type="entry name" value="HIM1"/>
    <property type="match status" value="1"/>
</dbReference>
<proteinExistence type="inferred from homology"/>
<reference evidence="7 8" key="1">
    <citation type="journal article" date="2024" name="bioRxiv">
        <title>Comparative genomics of Cryptococcus and Kwoniella reveals pathogenesis evolution and contrasting karyotype dynamics via intercentromeric recombination or chromosome fusion.</title>
        <authorList>
            <person name="Coelho M.A."/>
            <person name="David-Palma M."/>
            <person name="Shea T."/>
            <person name="Bowers K."/>
            <person name="McGinley-Smith S."/>
            <person name="Mohammad A.W."/>
            <person name="Gnirke A."/>
            <person name="Yurkov A.M."/>
            <person name="Nowrousian M."/>
            <person name="Sun S."/>
            <person name="Cuomo C.A."/>
            <person name="Heitman J."/>
        </authorList>
    </citation>
    <scope>NUCLEOTIDE SEQUENCE [LARGE SCALE GENOMIC DNA]</scope>
    <source>
        <strain evidence="7 8">CBS 13917</strain>
    </source>
</reference>
<evidence type="ECO:0000313" key="8">
    <source>
        <dbReference type="Proteomes" id="UP001388673"/>
    </source>
</evidence>
<dbReference type="Gene3D" id="3.40.50.720">
    <property type="entry name" value="NAD(P)-binding Rossmann-like Domain"/>
    <property type="match status" value="1"/>
</dbReference>
<dbReference type="GO" id="GO:0051170">
    <property type="term" value="P:import into nucleus"/>
    <property type="evidence" value="ECO:0007669"/>
    <property type="project" value="TreeGrafter"/>
</dbReference>
<dbReference type="RefSeq" id="XP_066801324.1">
    <property type="nucleotide sequence ID" value="XM_066947865.1"/>
</dbReference>
<organism evidence="7 8">
    <name type="scientific">Kwoniella newhampshirensis</name>
    <dbReference type="NCBI Taxonomy" id="1651941"/>
    <lineage>
        <taxon>Eukaryota</taxon>
        <taxon>Fungi</taxon>
        <taxon>Dikarya</taxon>
        <taxon>Basidiomycota</taxon>
        <taxon>Agaricomycotina</taxon>
        <taxon>Tremellomycetes</taxon>
        <taxon>Tremellales</taxon>
        <taxon>Cryptococcaceae</taxon>
        <taxon>Kwoniella</taxon>
    </lineage>
</organism>
<evidence type="ECO:0000256" key="5">
    <source>
        <dbReference type="ARBA" id="ARBA00023128"/>
    </source>
</evidence>
<dbReference type="GeneID" id="92182026"/>
<keyword evidence="6" id="KW-0472">Membrane</keyword>
<dbReference type="PANTHER" id="PTHR14097:SF7">
    <property type="entry name" value="OXIDOREDUCTASE HTATIP2"/>
    <property type="match status" value="1"/>
</dbReference>
<evidence type="ECO:0000256" key="3">
    <source>
        <dbReference type="ARBA" id="ARBA00022787"/>
    </source>
</evidence>
<evidence type="ECO:0000256" key="6">
    <source>
        <dbReference type="ARBA" id="ARBA00023136"/>
    </source>
</evidence>
<evidence type="ECO:0000256" key="2">
    <source>
        <dbReference type="ARBA" id="ARBA00006617"/>
    </source>
</evidence>
<keyword evidence="3" id="KW-1000">Mitochondrion outer membrane</keyword>
<gene>
    <name evidence="7" type="ORF">IAR55_004768</name>
</gene>
<dbReference type="InterPro" id="IPR036291">
    <property type="entry name" value="NAD(P)-bd_dom_sf"/>
</dbReference>
<dbReference type="EMBL" id="JBCAWK010000009">
    <property type="protein sequence ID" value="KAK8849436.1"/>
    <property type="molecule type" value="Genomic_DNA"/>
</dbReference>
<dbReference type="PANTHER" id="PTHR14097">
    <property type="entry name" value="OXIDOREDUCTASE HTATIP2"/>
    <property type="match status" value="1"/>
</dbReference>
<comment type="caution">
    <text evidence="7">The sequence shown here is derived from an EMBL/GenBank/DDBJ whole genome shotgun (WGS) entry which is preliminary data.</text>
</comment>
<evidence type="ECO:0000313" key="7">
    <source>
        <dbReference type="EMBL" id="KAK8849436.1"/>
    </source>
</evidence>
<protein>
    <recommendedName>
        <fullName evidence="9">Endoplasmic reticulum protein</fullName>
    </recommendedName>
</protein>
<dbReference type="InterPro" id="IPR014843">
    <property type="entry name" value="Him1/Fmp52"/>
</dbReference>
<sequence>MTTTTAVTLAGATGLTGGFSLKSILTSPHAFDLTVLTRRSLSDTPTPINPSTKLTTRLYNDLFTAPTDEHSIAQPGGIYISCLGTTRAKAGGTAQQEKIDLDLNRDLAARAKKDGADTMILVSSGGASATSRSFYLRIKGQLEEDVKVMGFGHVVILRPGFLLGERPEKRFFEGLAQPVFRFLGKFSSEATNVGAAIAYLAANPPSEKLSVLYDAEIVSCAKQYHEAKAQSGSK</sequence>
<dbReference type="GO" id="GO:0005741">
    <property type="term" value="C:mitochondrial outer membrane"/>
    <property type="evidence" value="ECO:0007669"/>
    <property type="project" value="UniProtKB-SubCell"/>
</dbReference>
<evidence type="ECO:0000256" key="1">
    <source>
        <dbReference type="ARBA" id="ARBA00004450"/>
    </source>
</evidence>
<keyword evidence="4" id="KW-0809">Transit peptide</keyword>
<evidence type="ECO:0008006" key="9">
    <source>
        <dbReference type="Google" id="ProtNLM"/>
    </source>
</evidence>
<name>A0AAW0YJ74_9TREE</name>
<dbReference type="FunFam" id="3.40.50.720:FF:000366">
    <property type="entry name" value="Protein FMP52, mitochondrial"/>
    <property type="match status" value="1"/>
</dbReference>
<keyword evidence="5" id="KW-0496">Mitochondrion</keyword>
<dbReference type="Proteomes" id="UP001388673">
    <property type="component" value="Unassembled WGS sequence"/>
</dbReference>
<accession>A0AAW0YJ74</accession>
<comment type="subcellular location">
    <subcellularLocation>
        <location evidence="1">Mitochondrion outer membrane</location>
        <topology evidence="1">Peripheral membrane protein</topology>
    </subcellularLocation>
</comment>
<comment type="similarity">
    <text evidence="2">Belongs to the FMP52 family.</text>
</comment>
<dbReference type="SUPFAM" id="SSF51735">
    <property type="entry name" value="NAD(P)-binding Rossmann-fold domains"/>
    <property type="match status" value="1"/>
</dbReference>
<evidence type="ECO:0000256" key="4">
    <source>
        <dbReference type="ARBA" id="ARBA00022946"/>
    </source>
</evidence>
<dbReference type="KEGG" id="kne:92182026"/>
<keyword evidence="8" id="KW-1185">Reference proteome</keyword>